<organism evidence="1 2">
    <name type="scientific">Allacma fusca</name>
    <dbReference type="NCBI Taxonomy" id="39272"/>
    <lineage>
        <taxon>Eukaryota</taxon>
        <taxon>Metazoa</taxon>
        <taxon>Ecdysozoa</taxon>
        <taxon>Arthropoda</taxon>
        <taxon>Hexapoda</taxon>
        <taxon>Collembola</taxon>
        <taxon>Symphypleona</taxon>
        <taxon>Sminthuridae</taxon>
        <taxon>Allacma</taxon>
    </lineage>
</organism>
<evidence type="ECO:0000313" key="1">
    <source>
        <dbReference type="EMBL" id="CAG7818108.1"/>
    </source>
</evidence>
<accession>A0A8J2KJ99</accession>
<proteinExistence type="predicted"/>
<gene>
    <name evidence="1" type="ORF">AFUS01_LOCUS28634</name>
</gene>
<dbReference type="AlphaFoldDB" id="A0A8J2KJ99"/>
<feature type="non-terminal residue" evidence="1">
    <location>
        <position position="1"/>
    </location>
</feature>
<sequence length="70" mass="8336">LTKWNIERILTSFGLDGPLKAFELKVQNYKWMPKWATQFLKIIFVPRDALFNDAWDILSQKKFLTSSSNW</sequence>
<name>A0A8J2KJ99_9HEXA</name>
<evidence type="ECO:0000313" key="2">
    <source>
        <dbReference type="Proteomes" id="UP000708208"/>
    </source>
</evidence>
<comment type="caution">
    <text evidence="1">The sequence shown here is derived from an EMBL/GenBank/DDBJ whole genome shotgun (WGS) entry which is preliminary data.</text>
</comment>
<keyword evidence="2" id="KW-1185">Reference proteome</keyword>
<dbReference type="Proteomes" id="UP000708208">
    <property type="component" value="Unassembled WGS sequence"/>
</dbReference>
<feature type="non-terminal residue" evidence="1">
    <location>
        <position position="70"/>
    </location>
</feature>
<protein>
    <submittedName>
        <fullName evidence="1">Uncharacterized protein</fullName>
    </submittedName>
</protein>
<dbReference type="EMBL" id="CAJVCH010411562">
    <property type="protein sequence ID" value="CAG7818108.1"/>
    <property type="molecule type" value="Genomic_DNA"/>
</dbReference>
<reference evidence="1" key="1">
    <citation type="submission" date="2021-06" db="EMBL/GenBank/DDBJ databases">
        <authorList>
            <person name="Hodson N. C."/>
            <person name="Mongue J. A."/>
            <person name="Jaron S. K."/>
        </authorList>
    </citation>
    <scope>NUCLEOTIDE SEQUENCE</scope>
</reference>